<evidence type="ECO:0000259" key="2">
    <source>
        <dbReference type="PROSITE" id="PS51159"/>
    </source>
</evidence>
<sequence>MPYFGPTSAESRPRLHRRSYTAPCTSGAFAPLGALPRRTRPTLFSLAQDADADDDAGDTHDHGLPQLNPNNSLRISISNDADDTLRTHPAAVPFPRSSPTSPAPPRRPSVSRTTSTPILLSNGKPLKSSLKSSSSSPQIAASPTSSSSPTPHHPRARSAPSSPHLDHRKNVHFPTSELATIKLFNRSAKPASVSRIGGEDDTETETEGELSVGSNSGFIRGSSAIFPFPRSPLGQRRYEIDPDISSRIPTTNQPPYANVFLESLTFTPSLLSSPSSTPGISGTLLVRNIAYEKHVAVRFTLDDWQTTSEVSANHLVSLTTLPNTFIDQKRLTYGDIIALSPHQTQLASPINPSSHSASALSPQWDRFTFKIKLEDYAHPSLGGLTKRTMWLVARYTTGTGVETWDNNSGKNYKVAFREQPQPRQQDLQSTTALMQKRSRVFAVSSPPSFAPTTLTTTPISPMQQQQRQEHAKSVAETTLTKLKKLNLRNYAAPSFAPSIRDPVPVVARVNEKMEFVNGFPAHMDVRRMENDKEEESKEERQRGDGETGRPEEESDTESEESIETPVPTTVNSIVLGNAGGSEPNVRIRSRTPSPTDIRIRVGSDSGIDGVPLITFSPASPPGSSSNPPSSVLRGRQLASNNVMLAVPSKSMDSQVAPEMGTSPPFSMMSDFTSSLTSRFWKKEATVGEESVDKEKMDGVASREESVYWSWGGSSSTEQKKVIDNDGEEEEVKKERMILLDGIREKSTSSPPGAIRRVSPTGKKSNAGTKMANGGVVSPQPRGKQDWSRVGSGWMDKPNSPRGSPLSTPPMSPPPTVPSSGSSTPTLRSTTTTTVSSSTPTPTQSPSPSNTVATPQIQQDSVYQAFVRQWCFAQGPSHPVVGAGVGHNYNTRGGSEEYGYSVQHPPRRRRGGESGADTQGGENAASPRGGGSPGADGPLVV</sequence>
<gene>
    <name evidence="3" type="ORF">Agabi119p4_25</name>
</gene>
<feature type="compositionally biased region" description="Low complexity" evidence="1">
    <location>
        <begin position="621"/>
        <end position="630"/>
    </location>
</feature>
<feature type="compositionally biased region" description="Basic and acidic residues" evidence="1">
    <location>
        <begin position="524"/>
        <end position="551"/>
    </location>
</feature>
<dbReference type="Proteomes" id="UP000629468">
    <property type="component" value="Unassembled WGS sequence"/>
</dbReference>
<dbReference type="InterPro" id="IPR038175">
    <property type="entry name" value="CBM21_dom_sf"/>
</dbReference>
<feature type="compositionally biased region" description="Low complexity" evidence="1">
    <location>
        <begin position="125"/>
        <end position="150"/>
    </location>
</feature>
<dbReference type="GO" id="GO:0005979">
    <property type="term" value="P:regulation of glycogen biosynthetic process"/>
    <property type="evidence" value="ECO:0007669"/>
    <property type="project" value="TreeGrafter"/>
</dbReference>
<evidence type="ECO:0000256" key="1">
    <source>
        <dbReference type="SAM" id="MobiDB-lite"/>
    </source>
</evidence>
<dbReference type="GO" id="GO:0000164">
    <property type="term" value="C:protein phosphatase type 1 complex"/>
    <property type="evidence" value="ECO:0007669"/>
    <property type="project" value="TreeGrafter"/>
</dbReference>
<feature type="domain" description="CBM21" evidence="2">
    <location>
        <begin position="251"/>
        <end position="415"/>
    </location>
</feature>
<dbReference type="InterPro" id="IPR005036">
    <property type="entry name" value="CBM21_dom"/>
</dbReference>
<proteinExistence type="predicted"/>
<feature type="compositionally biased region" description="Pro residues" evidence="1">
    <location>
        <begin position="806"/>
        <end position="816"/>
    </location>
</feature>
<feature type="region of interest" description="Disordered" evidence="1">
    <location>
        <begin position="444"/>
        <end position="474"/>
    </location>
</feature>
<dbReference type="Gene3D" id="2.60.40.2440">
    <property type="entry name" value="Carbohydrate binding type-21 domain"/>
    <property type="match status" value="1"/>
</dbReference>
<feature type="compositionally biased region" description="Polar residues" evidence="1">
    <location>
        <begin position="67"/>
        <end position="79"/>
    </location>
</feature>
<evidence type="ECO:0000313" key="3">
    <source>
        <dbReference type="EMBL" id="KAF7783860.1"/>
    </source>
</evidence>
<dbReference type="EMBL" id="JABXXO010000001">
    <property type="protein sequence ID" value="KAF7783860.1"/>
    <property type="molecule type" value="Genomic_DNA"/>
</dbReference>
<dbReference type="PANTHER" id="PTHR12307">
    <property type="entry name" value="PROTEIN PHOSPHATASE 1 REGULATORY SUBUNIT"/>
    <property type="match status" value="1"/>
</dbReference>
<feature type="compositionally biased region" description="Basic and acidic residues" evidence="1">
    <location>
        <begin position="730"/>
        <end position="746"/>
    </location>
</feature>
<dbReference type="GO" id="GO:2001069">
    <property type="term" value="F:glycogen binding"/>
    <property type="evidence" value="ECO:0007669"/>
    <property type="project" value="TreeGrafter"/>
</dbReference>
<dbReference type="PANTHER" id="PTHR12307:SF36">
    <property type="entry name" value="GLYCOGEN-BINDING SUBUNIT 76A"/>
    <property type="match status" value="1"/>
</dbReference>
<accession>A0A8H7F9Y5</accession>
<feature type="compositionally biased region" description="Polar residues" evidence="1">
    <location>
        <begin position="445"/>
        <end position="466"/>
    </location>
</feature>
<dbReference type="PROSITE" id="PS51159">
    <property type="entry name" value="CBM21"/>
    <property type="match status" value="1"/>
</dbReference>
<dbReference type="InterPro" id="IPR050782">
    <property type="entry name" value="PP1_regulatory_subunit_3"/>
</dbReference>
<feature type="compositionally biased region" description="Low complexity" evidence="1">
    <location>
        <begin position="817"/>
        <end position="850"/>
    </location>
</feature>
<name>A0A8H7F9Y5_AGABI</name>
<feature type="compositionally biased region" description="Acidic residues" evidence="1">
    <location>
        <begin position="552"/>
        <end position="562"/>
    </location>
</feature>
<feature type="region of interest" description="Disordered" evidence="1">
    <location>
        <begin position="524"/>
        <end position="633"/>
    </location>
</feature>
<feature type="region of interest" description="Disordered" evidence="1">
    <location>
        <begin position="883"/>
        <end position="940"/>
    </location>
</feature>
<protein>
    <submittedName>
        <fullName evidence="3">CAZyme family CBM21</fullName>
    </submittedName>
</protein>
<dbReference type="Pfam" id="PF03370">
    <property type="entry name" value="CBM_21"/>
    <property type="match status" value="1"/>
</dbReference>
<feature type="region of interest" description="Disordered" evidence="1">
    <location>
        <begin position="189"/>
        <end position="214"/>
    </location>
</feature>
<dbReference type="AlphaFoldDB" id="A0A8H7F9Y5"/>
<organism evidence="3 4">
    <name type="scientific">Agaricus bisporus var. burnettii</name>
    <dbReference type="NCBI Taxonomy" id="192524"/>
    <lineage>
        <taxon>Eukaryota</taxon>
        <taxon>Fungi</taxon>
        <taxon>Dikarya</taxon>
        <taxon>Basidiomycota</taxon>
        <taxon>Agaricomycotina</taxon>
        <taxon>Agaricomycetes</taxon>
        <taxon>Agaricomycetidae</taxon>
        <taxon>Agaricales</taxon>
        <taxon>Agaricineae</taxon>
        <taxon>Agaricaceae</taxon>
        <taxon>Agaricus</taxon>
    </lineage>
</organism>
<feature type="region of interest" description="Disordered" evidence="1">
    <location>
        <begin position="705"/>
        <end position="855"/>
    </location>
</feature>
<evidence type="ECO:0000313" key="4">
    <source>
        <dbReference type="Proteomes" id="UP000629468"/>
    </source>
</evidence>
<feature type="region of interest" description="Disordered" evidence="1">
    <location>
        <begin position="1"/>
        <end position="169"/>
    </location>
</feature>
<comment type="caution">
    <text evidence="3">The sequence shown here is derived from an EMBL/GenBank/DDBJ whole genome shotgun (WGS) entry which is preliminary data.</text>
</comment>
<feature type="compositionally biased region" description="Acidic residues" evidence="1">
    <location>
        <begin position="199"/>
        <end position="208"/>
    </location>
</feature>
<dbReference type="GO" id="GO:0008157">
    <property type="term" value="F:protein phosphatase 1 binding"/>
    <property type="evidence" value="ECO:0007669"/>
    <property type="project" value="TreeGrafter"/>
</dbReference>
<reference evidence="3 4" key="1">
    <citation type="journal article" name="Sci. Rep.">
        <title>Telomere-to-telomere assembled and centromere annotated genomes of the two main subspecies of the button mushroom Agaricus bisporus reveal especially polymorphic chromosome ends.</title>
        <authorList>
            <person name="Sonnenberg A.S.M."/>
            <person name="Sedaghat-Telgerd N."/>
            <person name="Lavrijssen B."/>
            <person name="Ohm R.A."/>
            <person name="Hendrickx P.M."/>
            <person name="Scholtmeijer K."/>
            <person name="Baars J.J.P."/>
            <person name="van Peer A."/>
        </authorList>
    </citation>
    <scope>NUCLEOTIDE SEQUENCE [LARGE SCALE GENOMIC DNA]</scope>
    <source>
        <strain evidence="3 4">H119_p4</strain>
    </source>
</reference>
<feature type="compositionally biased region" description="Low complexity" evidence="1">
    <location>
        <begin position="108"/>
        <end position="117"/>
    </location>
</feature>